<proteinExistence type="inferred from homology"/>
<keyword evidence="3 4" id="KW-0808">Transferase</keyword>
<dbReference type="FunFam" id="3.40.50.2000:FF:000050">
    <property type="entry name" value="UDP-glucuronosyltransferase"/>
    <property type="match status" value="1"/>
</dbReference>
<protein>
    <recommendedName>
        <fullName evidence="5">UDP-glucuronosyltransferase</fullName>
        <ecNumber evidence="5">2.4.1.17</ecNumber>
    </recommendedName>
</protein>
<gene>
    <name evidence="7" type="primary">LOC114246867</name>
</gene>
<name>A0A6J2K524_BOMMA</name>
<dbReference type="CDD" id="cd03784">
    <property type="entry name" value="GT1_Gtf-like"/>
    <property type="match status" value="1"/>
</dbReference>
<dbReference type="GO" id="GO:0016020">
    <property type="term" value="C:membrane"/>
    <property type="evidence" value="ECO:0007669"/>
    <property type="project" value="UniProtKB-SubCell"/>
</dbReference>
<dbReference type="Pfam" id="PF00201">
    <property type="entry name" value="UDPGT"/>
    <property type="match status" value="1"/>
</dbReference>
<keyword evidence="2 4" id="KW-0328">Glycosyltransferase</keyword>
<evidence type="ECO:0000256" key="1">
    <source>
        <dbReference type="ARBA" id="ARBA00009995"/>
    </source>
</evidence>
<dbReference type="AlphaFoldDB" id="A0A6J2K524"/>
<evidence type="ECO:0000313" key="6">
    <source>
        <dbReference type="Proteomes" id="UP000504629"/>
    </source>
</evidence>
<dbReference type="PROSITE" id="PS00375">
    <property type="entry name" value="UDPGT"/>
    <property type="match status" value="1"/>
</dbReference>
<dbReference type="CTD" id="100862802"/>
<organism evidence="6 7">
    <name type="scientific">Bombyx mandarina</name>
    <name type="common">Wild silk moth</name>
    <name type="synonym">Wild silkworm</name>
    <dbReference type="NCBI Taxonomy" id="7092"/>
    <lineage>
        <taxon>Eukaryota</taxon>
        <taxon>Metazoa</taxon>
        <taxon>Ecdysozoa</taxon>
        <taxon>Arthropoda</taxon>
        <taxon>Hexapoda</taxon>
        <taxon>Insecta</taxon>
        <taxon>Pterygota</taxon>
        <taxon>Neoptera</taxon>
        <taxon>Endopterygota</taxon>
        <taxon>Lepidoptera</taxon>
        <taxon>Glossata</taxon>
        <taxon>Ditrysia</taxon>
        <taxon>Bombycoidea</taxon>
        <taxon>Bombycidae</taxon>
        <taxon>Bombycinae</taxon>
        <taxon>Bombyx</taxon>
    </lineage>
</organism>
<dbReference type="InterPro" id="IPR035595">
    <property type="entry name" value="UDP_glycos_trans_CS"/>
</dbReference>
<keyword evidence="6" id="KW-1185">Reference proteome</keyword>
<evidence type="ECO:0000256" key="2">
    <source>
        <dbReference type="ARBA" id="ARBA00022676"/>
    </source>
</evidence>
<feature type="transmembrane region" description="Helical" evidence="5">
    <location>
        <begin position="477"/>
        <end position="500"/>
    </location>
</feature>
<reference evidence="7" key="1">
    <citation type="submission" date="2025-08" db="UniProtKB">
        <authorList>
            <consortium name="RefSeq"/>
        </authorList>
    </citation>
    <scope>IDENTIFICATION</scope>
    <source>
        <tissue evidence="7">Silk gland</tissue>
    </source>
</reference>
<dbReference type="PANTHER" id="PTHR48043">
    <property type="entry name" value="EG:EG0003.4 PROTEIN-RELATED"/>
    <property type="match status" value="1"/>
</dbReference>
<dbReference type="EC" id="2.4.1.17" evidence="5"/>
<comment type="catalytic activity">
    <reaction evidence="5">
        <text>glucuronate acceptor + UDP-alpha-D-glucuronate = acceptor beta-D-glucuronoside + UDP + H(+)</text>
        <dbReference type="Rhea" id="RHEA:21032"/>
        <dbReference type="ChEBI" id="CHEBI:15378"/>
        <dbReference type="ChEBI" id="CHEBI:58052"/>
        <dbReference type="ChEBI" id="CHEBI:58223"/>
        <dbReference type="ChEBI" id="CHEBI:132367"/>
        <dbReference type="ChEBI" id="CHEBI:132368"/>
        <dbReference type="EC" id="2.4.1.17"/>
    </reaction>
</comment>
<feature type="chain" id="PRO_5027161534" description="UDP-glucuronosyltransferase" evidence="5">
    <location>
        <begin position="18"/>
        <end position="515"/>
    </location>
</feature>
<dbReference type="Proteomes" id="UP000504629">
    <property type="component" value="Unplaced"/>
</dbReference>
<dbReference type="InterPro" id="IPR002213">
    <property type="entry name" value="UDP_glucos_trans"/>
</dbReference>
<keyword evidence="5" id="KW-0812">Transmembrane</keyword>
<feature type="signal peptide" evidence="5">
    <location>
        <begin position="1"/>
        <end position="17"/>
    </location>
</feature>
<keyword evidence="5" id="KW-1133">Transmembrane helix</keyword>
<evidence type="ECO:0000256" key="4">
    <source>
        <dbReference type="RuleBase" id="RU003718"/>
    </source>
</evidence>
<evidence type="ECO:0000256" key="3">
    <source>
        <dbReference type="ARBA" id="ARBA00022679"/>
    </source>
</evidence>
<keyword evidence="5" id="KW-0472">Membrane</keyword>
<accession>A0A6J2K524</accession>
<evidence type="ECO:0000313" key="7">
    <source>
        <dbReference type="RefSeq" id="XP_028035389.1"/>
    </source>
</evidence>
<comment type="subcellular location">
    <subcellularLocation>
        <location evidence="5">Membrane</location>
        <topology evidence="5">Single-pass membrane protein</topology>
    </subcellularLocation>
</comment>
<dbReference type="InterPro" id="IPR050271">
    <property type="entry name" value="UDP-glycosyltransferase"/>
</dbReference>
<dbReference type="OrthoDB" id="5835829at2759"/>
<dbReference type="GO" id="GO:0015020">
    <property type="term" value="F:glucuronosyltransferase activity"/>
    <property type="evidence" value="ECO:0007669"/>
    <property type="project" value="UniProtKB-EC"/>
</dbReference>
<dbReference type="SUPFAM" id="SSF53756">
    <property type="entry name" value="UDP-Glycosyltransferase/glycogen phosphorylase"/>
    <property type="match status" value="1"/>
</dbReference>
<dbReference type="GeneID" id="114246867"/>
<dbReference type="Gene3D" id="3.40.50.2000">
    <property type="entry name" value="Glycogen Phosphorylase B"/>
    <property type="match status" value="2"/>
</dbReference>
<dbReference type="RefSeq" id="XP_028035389.1">
    <property type="nucleotide sequence ID" value="XM_028179588.1"/>
</dbReference>
<sequence length="515" mass="58815">MKLILLVCLSVISANEAARILCVFPIPSISHQLAFRPLPLELAKRGHELTVLTTDPIFTEGQSPENYTEIDVHDVSYDAWKKGFLQTSRGKSQDIFEQARVAMTVISKVVAKQLQTDEFEAVLKGAKKFDLLIIEAPVKIPRILSHILGAPMILMSSMGGAWDLYDIVGAPSHPLLYPDLLAQRLDNLTLWEKLHQLYNYYSFVSLFDKLEIEDDVLIKSIFGPTMPKLSEMRNNVELVLLTTHRIWEHNRPVPPNLIYVGGIHQMPQKELPSDLKAFLDSSQHGVIYISFGTNVLPSLLPPERIRILVKVFSELPYDVLWKWDKDELPGRSKNIRISKWLPQSDLLRHPKIKLFITQGGLQSTEEAITAGVPLIGVPMLGDQWYNVEQYVRHRIGLRLDLDELSEDKLRSFIEEIINDQSYRQNIARLRSQLYDQPQSSLERAVWWTEHVLRHGGAQHLRAAGANLSWTQYLELELVSVLLIAFVVMLMILISIILYTWKLLSSLGLKTKLKKT</sequence>
<evidence type="ECO:0000256" key="5">
    <source>
        <dbReference type="RuleBase" id="RU362059"/>
    </source>
</evidence>
<keyword evidence="5" id="KW-0732">Signal</keyword>
<dbReference type="KEGG" id="bman:114246867"/>
<comment type="similarity">
    <text evidence="1 4">Belongs to the UDP-glycosyltransferase family.</text>
</comment>
<dbReference type="PANTHER" id="PTHR48043:SF159">
    <property type="entry name" value="EG:EG0003.4 PROTEIN-RELATED"/>
    <property type="match status" value="1"/>
</dbReference>